<evidence type="ECO:0000313" key="14">
    <source>
        <dbReference type="Proteomes" id="UP001152836"/>
    </source>
</evidence>
<feature type="region of interest" description="Disordered" evidence="11">
    <location>
        <begin position="1124"/>
        <end position="1253"/>
    </location>
</feature>
<feature type="compositionally biased region" description="Polar residues" evidence="11">
    <location>
        <begin position="1716"/>
        <end position="1732"/>
    </location>
</feature>
<keyword evidence="2" id="KW-0677">Repeat</keyword>
<comment type="caution">
    <text evidence="13">The sequence shown here is derived from an EMBL/GenBank/DDBJ whole genome shotgun (WGS) entry which is preliminary data.</text>
</comment>
<dbReference type="InterPro" id="IPR011333">
    <property type="entry name" value="SKP1/BTB/POZ_sf"/>
</dbReference>
<feature type="region of interest" description="Disordered" evidence="11">
    <location>
        <begin position="1472"/>
        <end position="1517"/>
    </location>
</feature>
<feature type="domain" description="BTB" evidence="12">
    <location>
        <begin position="209"/>
        <end position="276"/>
    </location>
</feature>
<feature type="region of interest" description="Disordered" evidence="11">
    <location>
        <begin position="1716"/>
        <end position="1739"/>
    </location>
</feature>
<feature type="region of interest" description="Disordered" evidence="11">
    <location>
        <begin position="1409"/>
        <end position="1441"/>
    </location>
</feature>
<evidence type="ECO:0000256" key="5">
    <source>
        <dbReference type="ARBA" id="ARBA00023329"/>
    </source>
</evidence>
<feature type="region of interest" description="Disordered" evidence="11">
    <location>
        <begin position="997"/>
        <end position="1020"/>
    </location>
</feature>
<comment type="function">
    <text evidence="7">Involved in clathrin-mediated endocytosis at the synapse. Plays a role in neuronal development and in synaptic vesicle recycling in mature neurons, a process required for normal synaptic transmission.</text>
</comment>
<feature type="compositionally biased region" description="Polar residues" evidence="11">
    <location>
        <begin position="1174"/>
        <end position="1186"/>
    </location>
</feature>
<feature type="region of interest" description="Disordered" evidence="11">
    <location>
        <begin position="1573"/>
        <end position="1592"/>
    </location>
</feature>
<dbReference type="RefSeq" id="XP_051054345.1">
    <property type="nucleotide sequence ID" value="XM_051198388.1"/>
</dbReference>
<evidence type="ECO:0000256" key="11">
    <source>
        <dbReference type="SAM" id="MobiDB-lite"/>
    </source>
</evidence>
<keyword evidence="4" id="KW-0966">Cell projection</keyword>
<dbReference type="InterPro" id="IPR043225">
    <property type="entry name" value="BACK_BTBD8"/>
</dbReference>
<keyword evidence="3" id="KW-0770">Synapse</keyword>
<protein>
    <recommendedName>
        <fullName evidence="9">BTB/POZ domain-containing protein 8</fullName>
    </recommendedName>
    <alternativeName>
        <fullName evidence="10">AP2-interacting clathrin-endocytosis protein</fullName>
    </alternativeName>
</protein>
<dbReference type="SMART" id="SM00225">
    <property type="entry name" value="BTB"/>
    <property type="match status" value="2"/>
</dbReference>
<reference evidence="13" key="1">
    <citation type="submission" date="2022-06" db="EMBL/GenBank/DDBJ databases">
        <authorList>
            <person name="Andreotti S."/>
            <person name="Wyler E."/>
        </authorList>
    </citation>
    <scope>NUCLEOTIDE SEQUENCE</scope>
</reference>
<dbReference type="PANTHER" id="PTHR22427">
    <property type="entry name" value="GH15728P"/>
    <property type="match status" value="1"/>
</dbReference>
<evidence type="ECO:0000259" key="12">
    <source>
        <dbReference type="PROSITE" id="PS50097"/>
    </source>
</evidence>
<evidence type="ECO:0000256" key="1">
    <source>
        <dbReference type="ARBA" id="ARBA00004132"/>
    </source>
</evidence>
<dbReference type="Pfam" id="PF26017">
    <property type="entry name" value="BACK_BTBD8"/>
    <property type="match status" value="1"/>
</dbReference>
<dbReference type="CDD" id="cd18285">
    <property type="entry name" value="BTB1_POZ_BTBD8"/>
    <property type="match status" value="1"/>
</dbReference>
<evidence type="ECO:0000256" key="10">
    <source>
        <dbReference type="ARBA" id="ARBA00075458"/>
    </source>
</evidence>
<gene>
    <name evidence="13" type="primary">Btbd8</name>
    <name evidence="13" type="ORF">PHOROB_LOCUS12370</name>
</gene>
<feature type="compositionally biased region" description="Basic and acidic residues" evidence="11">
    <location>
        <begin position="1481"/>
        <end position="1500"/>
    </location>
</feature>
<comment type="subunit">
    <text evidence="8">Interacts (via N-terminus) with adapter protein complex AP-2 subunits alpha (AP2A1) and beta (AP2B1).</text>
</comment>
<dbReference type="InterPro" id="IPR027907">
    <property type="entry name" value="BTBD8_C"/>
</dbReference>
<evidence type="ECO:0000256" key="7">
    <source>
        <dbReference type="ARBA" id="ARBA00058836"/>
    </source>
</evidence>
<dbReference type="KEGG" id="prob:127232328"/>
<dbReference type="FunFam" id="3.30.710.10:FF:000129">
    <property type="entry name" value="BTB/POZ domain-containing protein 8"/>
    <property type="match status" value="1"/>
</dbReference>
<dbReference type="CDD" id="cd18490">
    <property type="entry name" value="BACK_BTBD8"/>
    <property type="match status" value="1"/>
</dbReference>
<dbReference type="GO" id="GO:0030136">
    <property type="term" value="C:clathrin-coated vesicle"/>
    <property type="evidence" value="ECO:0007669"/>
    <property type="project" value="UniProtKB-SubCell"/>
</dbReference>
<dbReference type="GeneID" id="127232328"/>
<keyword evidence="5" id="KW-0968">Cytoplasmic vesicle</keyword>
<dbReference type="Gene3D" id="3.30.710.10">
    <property type="entry name" value="Potassium Channel Kv1.1, Chain A"/>
    <property type="match status" value="2"/>
</dbReference>
<feature type="compositionally biased region" description="Polar residues" evidence="11">
    <location>
        <begin position="1141"/>
        <end position="1166"/>
    </location>
</feature>
<dbReference type="CTD" id="284697"/>
<dbReference type="Proteomes" id="UP001152836">
    <property type="component" value="Unassembled WGS sequence"/>
</dbReference>
<feature type="region of interest" description="Disordered" evidence="11">
    <location>
        <begin position="908"/>
        <end position="928"/>
    </location>
</feature>
<feature type="compositionally biased region" description="Low complexity" evidence="11">
    <location>
        <begin position="1216"/>
        <end position="1225"/>
    </location>
</feature>
<dbReference type="SUPFAM" id="SSF54695">
    <property type="entry name" value="POZ domain"/>
    <property type="match status" value="2"/>
</dbReference>
<dbReference type="Pfam" id="PF15363">
    <property type="entry name" value="BTBD8_C"/>
    <property type="match status" value="1"/>
</dbReference>
<organism evidence="13 14">
    <name type="scientific">Phodopus roborovskii</name>
    <name type="common">Roborovski's desert hamster</name>
    <name type="synonym">Cricetulus roborovskii</name>
    <dbReference type="NCBI Taxonomy" id="109678"/>
    <lineage>
        <taxon>Eukaryota</taxon>
        <taxon>Metazoa</taxon>
        <taxon>Chordata</taxon>
        <taxon>Craniata</taxon>
        <taxon>Vertebrata</taxon>
        <taxon>Euteleostomi</taxon>
        <taxon>Mammalia</taxon>
        <taxon>Eutheria</taxon>
        <taxon>Euarchontoglires</taxon>
        <taxon>Glires</taxon>
        <taxon>Rodentia</taxon>
        <taxon>Myomorpha</taxon>
        <taxon>Muroidea</taxon>
        <taxon>Cricetidae</taxon>
        <taxon>Cricetinae</taxon>
        <taxon>Phodopus</taxon>
    </lineage>
</organism>
<dbReference type="CDD" id="cd18286">
    <property type="entry name" value="BTB2_POZ_BTBD8"/>
    <property type="match status" value="1"/>
</dbReference>
<dbReference type="Pfam" id="PF00651">
    <property type="entry name" value="BTB"/>
    <property type="match status" value="2"/>
</dbReference>
<dbReference type="EMBL" id="CALSGD010001509">
    <property type="protein sequence ID" value="CAH6880587.1"/>
    <property type="molecule type" value="Genomic_DNA"/>
</dbReference>
<feature type="compositionally biased region" description="Low complexity" evidence="11">
    <location>
        <begin position="1422"/>
        <end position="1439"/>
    </location>
</feature>
<feature type="region of interest" description="Disordered" evidence="11">
    <location>
        <begin position="1296"/>
        <end position="1372"/>
    </location>
</feature>
<dbReference type="PROSITE" id="PS50097">
    <property type="entry name" value="BTB"/>
    <property type="match status" value="2"/>
</dbReference>
<sequence length="1753" mass="192434">MAHCAAGAADGATPAVPLRSPGPCPKGLSRKGPGERRRLKVVVSEQLSRDVLRLLREEIHTDTVLSVGGSLFKVHRAVLLARAPGFYSHVLGQMSSDFTNKPVPVDSVEASEFRTFLQILYSSNDSIKNHEEEILKKMKVESVMLEKKPDVSFQKYGKDLSDCFLGKSEIPPDVTGGSCSFIPSDNYDLEPVSELGEDLLKLYVKQCCPDIDICVDGKSFRAHRAILSARSGYFAAMLSGYWAESSQECVTLQGITHAEMNVLMHFIYGGTLDFPDKANAGQILNVADMYGLEGLREVAVYILRRDYCNFFQKPVPRTLATILECLIIAHSVGVESLFADCMNWIISHFARFWSERSFANVPPEIQKTCLNMLIQSLNHRNAAFLLMESDRLIMGLPRVKWTEVALSMASQLQEECVAFIVENFSKIIETENFTLLLQSQAMSSTAHLLDKIFKAIEDNITTENSCSLLMALDTLLNSESTKEMGFTCKIQAVRDKLWVFLVQSFYAVRHTESWKRMHIDDQQKIQAAAFDKGDDRRLGRKPVLTSSQQRRRRQESDADVIKKNPWAENNKNPYRTYLSTNHNMKSDGLGACGHTSSTNRNSVNKAFKHNDSIKISKVTKGLKTGGKNASGKAKAVIKPQTESNDTTKLEDLSKVAGRPERVAATGQKDWVHGKGVRNQEAQAPGARPKVLSANLNVQARAKPSKAGAGKDSSCPTTVGPTSRCIDSSMEPLPSTGHVDEPKENGTVGDRSSDEKPHLSESPGEALNNGVLTTVAVKSRPVSRVINGAFQRKIIHEQDPNIGSSVIKKVSGKGLSDPAPQAAMKKRVSSNGHTTAQPQTKGTPPTLAQIQGCHGESPHSIKPSVSSRQSDENVTKLRHSAAVHKQIPKRKIVKQGHVTLQKVNAKVVPMPKDPSLSKKGGALNNTNSKQKVLPGEVTLQTQASQIPFKAESATTQKCMLPNSSDKIHVFKQRPPGSLVQLASENSGADTLQLLCRPYPQKPLDSQGKKKPELECQKSSKLDESIKHELKSKQTGLDQSNTSGYKNTNHCSANSNCLNITALKSMTTNQNENSTNSNLVCDSYSANAEQICLLSDREKQIGNKNIDTKPSMNCVKAKEVSLCVPEGTSGTLKNSVQDERKSSAQSQLPSNSATKGNKCATVNSTVSSRCLLGQPSGKNYKNMETSETPESHETAEAPFTSPWDLNTSVTHQRESPESDSGSATTSSDDIKPRSEDYDAGGSQDDEGSNDRGISKCGTTLCHDFLGRSSSDTSTPEELKVYDTNLRIEVKVKKQGDLFQTSSTTDDEVPRKKPEIWSQSTILHPREKENIARGSVPFAQEMDQVSSSADETEDERSEAENVGENSSLSNSGTQQVQGIINLAFEDGTERESSEFSAPKRFRRSVLLSVDECEEVGSDEGEAHTPVQPSVDSPSPSDVFDGVSYKHHGRTDYSRLLKESEDTTVHKGNSVYKNESILLGSSSKDSSRKDKQSVSTDQKNRSDVPSKGSQQLCPEDEGVNSRSEVANGFQQHNTFLDIDAKSQERPCHLELHQRELSSNIPKMSSAKSLDSYPSRVLPQEGQVEESHSTAPKKANNAVFSGDIDDCDTLAQTCMYDHRPSKTLSPIYEMDIAEAFEQRVESEVHVIDRDSEDGQHFAKQDWTLLRQLLSEQDANLNVTHSLPEDLSLAQYLIKQTLLLAQDSSKPQGSAHADSWNRWSELSSPLDDSSASNNTMASVPSEGCSPLGEWTILELETQH</sequence>
<dbReference type="GO" id="GO:0098793">
    <property type="term" value="C:presynapse"/>
    <property type="evidence" value="ECO:0007669"/>
    <property type="project" value="UniProtKB-SubCell"/>
</dbReference>
<keyword evidence="14" id="KW-1185">Reference proteome</keyword>
<dbReference type="InterPro" id="IPR040121">
    <property type="entry name" value="BTBD8_BTB_POZ_1"/>
</dbReference>
<proteinExistence type="predicted"/>
<feature type="region of interest" description="Disordered" evidence="11">
    <location>
        <begin position="1"/>
        <end position="35"/>
    </location>
</feature>
<evidence type="ECO:0000256" key="8">
    <source>
        <dbReference type="ARBA" id="ARBA00063994"/>
    </source>
</evidence>
<feature type="region of interest" description="Disordered" evidence="11">
    <location>
        <begin position="622"/>
        <end position="647"/>
    </location>
</feature>
<feature type="compositionally biased region" description="Low complexity" evidence="11">
    <location>
        <begin position="1"/>
        <end position="15"/>
    </location>
</feature>
<feature type="region of interest" description="Disordered" evidence="11">
    <location>
        <begin position="825"/>
        <end position="846"/>
    </location>
</feature>
<evidence type="ECO:0000256" key="3">
    <source>
        <dbReference type="ARBA" id="ARBA00023018"/>
    </source>
</evidence>
<evidence type="ECO:0000256" key="2">
    <source>
        <dbReference type="ARBA" id="ARBA00022737"/>
    </source>
</evidence>
<dbReference type="PANTHER" id="PTHR22427:SF2">
    <property type="entry name" value="BTB_POZ DOMAIN-CONTAINING PROTEIN 8"/>
    <property type="match status" value="1"/>
</dbReference>
<name>A0AAU9ZW70_PHORO</name>
<evidence type="ECO:0000256" key="4">
    <source>
        <dbReference type="ARBA" id="ARBA00023273"/>
    </source>
</evidence>
<feature type="compositionally biased region" description="Polar residues" evidence="11">
    <location>
        <begin position="828"/>
        <end position="846"/>
    </location>
</feature>
<feature type="region of interest" description="Disordered" evidence="11">
    <location>
        <begin position="545"/>
        <end position="574"/>
    </location>
</feature>
<dbReference type="InterPro" id="IPR000210">
    <property type="entry name" value="BTB/POZ_dom"/>
</dbReference>
<evidence type="ECO:0000313" key="13">
    <source>
        <dbReference type="EMBL" id="CAH6880587.1"/>
    </source>
</evidence>
<accession>A0AAU9ZW70</accession>
<feature type="domain" description="BTB" evidence="12">
    <location>
        <begin position="61"/>
        <end position="129"/>
    </location>
</feature>
<feature type="compositionally biased region" description="Basic and acidic residues" evidence="11">
    <location>
        <begin position="1005"/>
        <end position="1020"/>
    </location>
</feature>
<feature type="region of interest" description="Disordered" evidence="11">
    <location>
        <begin position="663"/>
        <end position="766"/>
    </location>
</feature>
<feature type="compositionally biased region" description="Polar residues" evidence="11">
    <location>
        <begin position="1360"/>
        <end position="1372"/>
    </location>
</feature>
<evidence type="ECO:0000256" key="9">
    <source>
        <dbReference type="ARBA" id="ARBA00070114"/>
    </source>
</evidence>
<evidence type="ECO:0000256" key="6">
    <source>
        <dbReference type="ARBA" id="ARBA00034106"/>
    </source>
</evidence>
<comment type="subcellular location">
    <subcellularLocation>
        <location evidence="1">Cytoplasmic vesicle</location>
        <location evidence="1">Clathrin-coated vesicle</location>
    </subcellularLocation>
    <subcellularLocation>
        <location evidence="6">Presynapse</location>
    </subcellularLocation>
</comment>